<comment type="caution">
    <text evidence="2">The sequence shown here is derived from an EMBL/GenBank/DDBJ whole genome shotgun (WGS) entry which is preliminary data.</text>
</comment>
<dbReference type="RefSeq" id="WP_283225345.1">
    <property type="nucleotide sequence ID" value="NZ_JASGBH010000011.1"/>
</dbReference>
<proteinExistence type="predicted"/>
<reference evidence="2" key="1">
    <citation type="submission" date="2023-05" db="EMBL/GenBank/DDBJ databases">
        <title>Limnohabitans sp. strain HM2-2 Genome sequencing and assembly.</title>
        <authorList>
            <person name="Jung Y."/>
        </authorList>
    </citation>
    <scope>NUCLEOTIDE SEQUENCE</scope>
    <source>
        <strain evidence="2">HM2-2</strain>
    </source>
</reference>
<dbReference type="InterPro" id="IPR029471">
    <property type="entry name" value="HNH_5"/>
</dbReference>
<dbReference type="Pfam" id="PF14279">
    <property type="entry name" value="HNH_5"/>
    <property type="match status" value="1"/>
</dbReference>
<name>A0ABT6XA80_9BURK</name>
<evidence type="ECO:0000259" key="1">
    <source>
        <dbReference type="Pfam" id="PF14279"/>
    </source>
</evidence>
<sequence>MTVSKKCALCDCLLSGKNRTKEHIIPNAIGGRKKTTEFICNSCNNKLGENWDSELAKQLNWFSLALGISRERGEPPKQIVQTVEGEKYWLLNDGSFTPEKSSYSEENLGGAVKISMTAKTIEEARQRLKGVSRKYPKLDVEKALNELEVKTDFLDSPLHVNLSLGGPDAGRSLVKTAFAFASACGVEHSECGKVIQYLLDGNIEAIPFGFSYLSDFIQNRPKDKIFHCVSLHGDPKTKMLWSYIEYFGNFRIVVLLSDSYSGEYRNEIYSVDPIDGRSVGVRVRSDVSAEELALIWSGDGLSYENYKAAADYALPIILERGRSRTLDRTVKEGFDHAAKQLGIKKDEIIPKEKAAEFTAFMMEKLSPYIAHLVQGSHRSDF</sequence>
<evidence type="ECO:0000313" key="2">
    <source>
        <dbReference type="EMBL" id="MDI9235010.1"/>
    </source>
</evidence>
<dbReference type="InterPro" id="IPR003615">
    <property type="entry name" value="HNH_nuc"/>
</dbReference>
<keyword evidence="2" id="KW-0255">Endonuclease</keyword>
<keyword evidence="2" id="KW-0378">Hydrolase</keyword>
<dbReference type="CDD" id="cd00085">
    <property type="entry name" value="HNHc"/>
    <property type="match status" value="1"/>
</dbReference>
<dbReference type="EMBL" id="JASGBH010000011">
    <property type="protein sequence ID" value="MDI9235010.1"/>
    <property type="molecule type" value="Genomic_DNA"/>
</dbReference>
<evidence type="ECO:0000313" key="3">
    <source>
        <dbReference type="Proteomes" id="UP001431902"/>
    </source>
</evidence>
<dbReference type="GO" id="GO:0004519">
    <property type="term" value="F:endonuclease activity"/>
    <property type="evidence" value="ECO:0007669"/>
    <property type="project" value="UniProtKB-KW"/>
</dbReference>
<protein>
    <submittedName>
        <fullName evidence="2">HNH endonuclease</fullName>
    </submittedName>
</protein>
<keyword evidence="2" id="KW-0540">Nuclease</keyword>
<accession>A0ABT6XA80</accession>
<gene>
    <name evidence="2" type="ORF">QLQ16_14315</name>
</gene>
<feature type="domain" description="HNH endonuclease 5" evidence="1">
    <location>
        <begin position="7"/>
        <end position="59"/>
    </location>
</feature>
<organism evidence="2 3">
    <name type="scientific">Limnohabitans lacus</name>
    <dbReference type="NCBI Taxonomy" id="3045173"/>
    <lineage>
        <taxon>Bacteria</taxon>
        <taxon>Pseudomonadati</taxon>
        <taxon>Pseudomonadota</taxon>
        <taxon>Betaproteobacteria</taxon>
        <taxon>Burkholderiales</taxon>
        <taxon>Comamonadaceae</taxon>
        <taxon>Limnohabitans</taxon>
    </lineage>
</organism>
<keyword evidence="3" id="KW-1185">Reference proteome</keyword>
<dbReference type="Proteomes" id="UP001431902">
    <property type="component" value="Unassembled WGS sequence"/>
</dbReference>